<feature type="region of interest" description="Disordered" evidence="1">
    <location>
        <begin position="1"/>
        <end position="37"/>
    </location>
</feature>
<dbReference type="AlphaFoldDB" id="A0AAD4VX55"/>
<feature type="compositionally biased region" description="Polar residues" evidence="1">
    <location>
        <begin position="20"/>
        <end position="37"/>
    </location>
</feature>
<organism evidence="2 3">
    <name type="scientific">Prunus dulcis</name>
    <name type="common">Almond</name>
    <name type="synonym">Amygdalus dulcis</name>
    <dbReference type="NCBI Taxonomy" id="3755"/>
    <lineage>
        <taxon>Eukaryota</taxon>
        <taxon>Viridiplantae</taxon>
        <taxon>Streptophyta</taxon>
        <taxon>Embryophyta</taxon>
        <taxon>Tracheophyta</taxon>
        <taxon>Spermatophyta</taxon>
        <taxon>Magnoliopsida</taxon>
        <taxon>eudicotyledons</taxon>
        <taxon>Gunneridae</taxon>
        <taxon>Pentapetalae</taxon>
        <taxon>rosids</taxon>
        <taxon>fabids</taxon>
        <taxon>Rosales</taxon>
        <taxon>Rosaceae</taxon>
        <taxon>Amygdaloideae</taxon>
        <taxon>Amygdaleae</taxon>
        <taxon>Prunus</taxon>
    </lineage>
</organism>
<accession>A0AAD4VX55</accession>
<evidence type="ECO:0000313" key="2">
    <source>
        <dbReference type="EMBL" id="KAI5332293.1"/>
    </source>
</evidence>
<evidence type="ECO:0000313" key="3">
    <source>
        <dbReference type="Proteomes" id="UP001054821"/>
    </source>
</evidence>
<gene>
    <name evidence="2" type="ORF">L3X38_022422</name>
</gene>
<name>A0AAD4VX55_PRUDU</name>
<evidence type="ECO:0000256" key="1">
    <source>
        <dbReference type="SAM" id="MobiDB-lite"/>
    </source>
</evidence>
<reference evidence="2 3" key="1">
    <citation type="journal article" date="2022" name="G3 (Bethesda)">
        <title>Whole-genome sequence and methylome profiling of the almond [Prunus dulcis (Mill.) D.A. Webb] cultivar 'Nonpareil'.</title>
        <authorList>
            <person name="D'Amico-Willman K.M."/>
            <person name="Ouma W.Z."/>
            <person name="Meulia T."/>
            <person name="Sideli G.M."/>
            <person name="Gradziel T.M."/>
            <person name="Fresnedo-Ramirez J."/>
        </authorList>
    </citation>
    <scope>NUCLEOTIDE SEQUENCE [LARGE SCALE GENOMIC DNA]</scope>
    <source>
        <strain evidence="2">Clone GOH B32 T37-40</strain>
    </source>
</reference>
<dbReference type="Proteomes" id="UP001054821">
    <property type="component" value="Chromosome 4"/>
</dbReference>
<protein>
    <submittedName>
        <fullName evidence="2">Uncharacterized protein</fullName>
    </submittedName>
</protein>
<feature type="compositionally biased region" description="Basic and acidic residues" evidence="1">
    <location>
        <begin position="1"/>
        <end position="18"/>
    </location>
</feature>
<sequence length="112" mass="12688">MKDRDEDTPSPLPKEDTFPRCQTSAEAPDCKSSQTAEPNLQDTCHHHKVLHKVPHRNFVLSSHFHFPINREQYPSKKGNYFLTFTVTLPKLPLIADLNIEKPSVGTTPVPEA</sequence>
<keyword evidence="3" id="KW-1185">Reference proteome</keyword>
<dbReference type="EMBL" id="JAJFAZ020000004">
    <property type="protein sequence ID" value="KAI5332293.1"/>
    <property type="molecule type" value="Genomic_DNA"/>
</dbReference>
<comment type="caution">
    <text evidence="2">The sequence shown here is derived from an EMBL/GenBank/DDBJ whole genome shotgun (WGS) entry which is preliminary data.</text>
</comment>
<proteinExistence type="predicted"/>